<dbReference type="EMBL" id="GBXM01039875">
    <property type="protein sequence ID" value="JAH68702.1"/>
    <property type="molecule type" value="Transcribed_RNA"/>
</dbReference>
<organism evidence="2">
    <name type="scientific">Anguilla anguilla</name>
    <name type="common">European freshwater eel</name>
    <name type="synonym">Muraena anguilla</name>
    <dbReference type="NCBI Taxonomy" id="7936"/>
    <lineage>
        <taxon>Eukaryota</taxon>
        <taxon>Metazoa</taxon>
        <taxon>Chordata</taxon>
        <taxon>Craniata</taxon>
        <taxon>Vertebrata</taxon>
        <taxon>Euteleostomi</taxon>
        <taxon>Actinopterygii</taxon>
        <taxon>Neopterygii</taxon>
        <taxon>Teleostei</taxon>
        <taxon>Anguilliformes</taxon>
        <taxon>Anguillidae</taxon>
        <taxon>Anguilla</taxon>
    </lineage>
</organism>
<dbReference type="AlphaFoldDB" id="A0A0E9US96"/>
<proteinExistence type="predicted"/>
<accession>A0A0E9US96</accession>
<keyword evidence="1" id="KW-0472">Membrane</keyword>
<reference evidence="2" key="1">
    <citation type="submission" date="2014-11" db="EMBL/GenBank/DDBJ databases">
        <authorList>
            <person name="Amaro Gonzalez C."/>
        </authorList>
    </citation>
    <scope>NUCLEOTIDE SEQUENCE</scope>
</reference>
<keyword evidence="1" id="KW-1133">Transmembrane helix</keyword>
<name>A0A0E9US96_ANGAN</name>
<evidence type="ECO:0000256" key="1">
    <source>
        <dbReference type="SAM" id="Phobius"/>
    </source>
</evidence>
<feature type="transmembrane region" description="Helical" evidence="1">
    <location>
        <begin position="20"/>
        <end position="37"/>
    </location>
</feature>
<keyword evidence="1" id="KW-0812">Transmembrane</keyword>
<evidence type="ECO:0000313" key="2">
    <source>
        <dbReference type="EMBL" id="JAH68702.1"/>
    </source>
</evidence>
<sequence length="51" mass="5853">MQHRVILNAKITDMMTALSCNRVCFLLSTFSLLYWPLRMVASCKSVLMSDI</sequence>
<reference evidence="2" key="2">
    <citation type="journal article" date="2015" name="Fish Shellfish Immunol.">
        <title>Early steps in the European eel (Anguilla anguilla)-Vibrio vulnificus interaction in the gills: Role of the RtxA13 toxin.</title>
        <authorList>
            <person name="Callol A."/>
            <person name="Pajuelo D."/>
            <person name="Ebbesson L."/>
            <person name="Teles M."/>
            <person name="MacKenzie S."/>
            <person name="Amaro C."/>
        </authorList>
    </citation>
    <scope>NUCLEOTIDE SEQUENCE</scope>
</reference>
<protein>
    <submittedName>
        <fullName evidence="2">Uncharacterized protein</fullName>
    </submittedName>
</protein>